<reference evidence="14 15" key="1">
    <citation type="submission" date="2024-01" db="EMBL/GenBank/DDBJ databases">
        <title>Genome assemblies of Stephania.</title>
        <authorList>
            <person name="Yang L."/>
        </authorList>
    </citation>
    <scope>NUCLEOTIDE SEQUENCE [LARGE SCALE GENOMIC DNA]</scope>
    <source>
        <strain evidence="14">QJT</strain>
        <tissue evidence="14">Leaf</tissue>
    </source>
</reference>
<feature type="compositionally biased region" description="Basic and acidic residues" evidence="11">
    <location>
        <begin position="138"/>
        <end position="149"/>
    </location>
</feature>
<dbReference type="Gene3D" id="1.10.486.10">
    <property type="entry name" value="PCRA, domain 4"/>
    <property type="match status" value="1"/>
</dbReference>
<dbReference type="CDD" id="cd17932">
    <property type="entry name" value="DEXQc_UvrD"/>
    <property type="match status" value="1"/>
</dbReference>
<dbReference type="GO" id="GO:0005524">
    <property type="term" value="F:ATP binding"/>
    <property type="evidence" value="ECO:0007669"/>
    <property type="project" value="UniProtKB-UniRule"/>
</dbReference>
<dbReference type="PROSITE" id="PS51198">
    <property type="entry name" value="UVRD_HELICASE_ATP_BIND"/>
    <property type="match status" value="1"/>
</dbReference>
<feature type="domain" description="UvrD-like helicase C-terminal" evidence="13">
    <location>
        <begin position="472"/>
        <end position="785"/>
    </location>
</feature>
<dbReference type="CDD" id="cd18807">
    <property type="entry name" value="SF1_C_UvrD"/>
    <property type="match status" value="1"/>
</dbReference>
<organism evidence="14 15">
    <name type="scientific">Stephania japonica</name>
    <dbReference type="NCBI Taxonomy" id="461633"/>
    <lineage>
        <taxon>Eukaryota</taxon>
        <taxon>Viridiplantae</taxon>
        <taxon>Streptophyta</taxon>
        <taxon>Embryophyta</taxon>
        <taxon>Tracheophyta</taxon>
        <taxon>Spermatophyta</taxon>
        <taxon>Magnoliopsida</taxon>
        <taxon>Ranunculales</taxon>
        <taxon>Menispermaceae</taxon>
        <taxon>Menispermoideae</taxon>
        <taxon>Cissampelideae</taxon>
        <taxon>Stephania</taxon>
    </lineage>
</organism>
<gene>
    <name evidence="14" type="ORF">Sjap_020074</name>
</gene>
<evidence type="ECO:0000256" key="9">
    <source>
        <dbReference type="ARBA" id="ARBA00048988"/>
    </source>
</evidence>
<keyword evidence="2 10" id="KW-0547">Nucleotide-binding</keyword>
<feature type="domain" description="UvrD-like helicase ATP-binding" evidence="12">
    <location>
        <begin position="174"/>
        <end position="471"/>
    </location>
</feature>
<evidence type="ECO:0000259" key="13">
    <source>
        <dbReference type="PROSITE" id="PS51217"/>
    </source>
</evidence>
<dbReference type="Proteomes" id="UP001417504">
    <property type="component" value="Unassembled WGS sequence"/>
</dbReference>
<comment type="similarity">
    <text evidence="1">Belongs to the helicase family. UvrD subfamily.</text>
</comment>
<dbReference type="SUPFAM" id="SSF52540">
    <property type="entry name" value="P-loop containing nucleoside triphosphate hydrolases"/>
    <property type="match status" value="1"/>
</dbReference>
<evidence type="ECO:0000313" key="14">
    <source>
        <dbReference type="EMBL" id="KAK9102820.1"/>
    </source>
</evidence>
<evidence type="ECO:0000256" key="1">
    <source>
        <dbReference type="ARBA" id="ARBA00009922"/>
    </source>
</evidence>
<comment type="caution">
    <text evidence="14">The sequence shown here is derived from an EMBL/GenBank/DDBJ whole genome shotgun (WGS) entry which is preliminary data.</text>
</comment>
<dbReference type="PROSITE" id="PS51217">
    <property type="entry name" value="UVRD_HELICASE_CTER"/>
    <property type="match status" value="1"/>
</dbReference>
<evidence type="ECO:0000256" key="10">
    <source>
        <dbReference type="PROSITE-ProRule" id="PRU00560"/>
    </source>
</evidence>
<dbReference type="PANTHER" id="PTHR11070">
    <property type="entry name" value="UVRD / RECB / PCRA DNA HELICASE FAMILY MEMBER"/>
    <property type="match status" value="1"/>
</dbReference>
<dbReference type="GO" id="GO:0043138">
    <property type="term" value="F:3'-5' DNA helicase activity"/>
    <property type="evidence" value="ECO:0007669"/>
    <property type="project" value="UniProtKB-EC"/>
</dbReference>
<feature type="binding site" evidence="10">
    <location>
        <begin position="195"/>
        <end position="202"/>
    </location>
    <ligand>
        <name>ATP</name>
        <dbReference type="ChEBI" id="CHEBI:30616"/>
    </ligand>
</feature>
<dbReference type="Gene3D" id="3.40.50.300">
    <property type="entry name" value="P-loop containing nucleotide triphosphate hydrolases"/>
    <property type="match status" value="2"/>
</dbReference>
<dbReference type="InterPro" id="IPR000212">
    <property type="entry name" value="DNA_helicase_UvrD/REP"/>
</dbReference>
<accession>A0AAP0EZZ8</accession>
<sequence>MNKENNVISAEQKARISSKFRAAKALLSRKRPLPDGCQINCPRLPLKEILVADAPSAVPPSSGASAVEFELSGNRDEWFNLNYDTSLSDELDEAVFKEIDALCEQRSAKKIPKPDLISGEECKNRSVTTSEEVSDTGGRLEFKDEPESDVKVDATCEDGSVEALPEVYSKYLDSLNDQQREAACCDVHTPLIIVAGPGSGKTSTMVGRVMMLLYKGISPSNILAMTFTTAAASEMRDRIGSLAGKGAAKELTISTFHSFCLQLCRSHAEKLGRTSEFLVYGHAQQRRAVIEAVRLLESSANGKENLETSKPGHSSADWTSVQCFKDKSKKWQKFVTQAKASGKSSSACQVMGDEIGAKLLGNYDGILASCNALDYHDLISCSVKLLTDFPEVFEECQNLWKAIVIDEFQDTSAMQYSLLRKLASHNCITVVGDEDQSIFSFNGADISGFDSFRKDFPNHKEIRLIRNYRSTRCIVEAASSLIHNNVKRCSLKKIVTDNSSGCKITVKECHNEDSQCAFVIDILMGTMYEGLDVKCSYSNIAVLYRRQVSGKAFQIAFRNRKIPFNVHGVAFYRKKVIRAIMSMLRTTLPGCDDGPFRQVFKALLPFEKEEKKRVVDYIDKISTVKKCNFISAATDIFTAKISGTFKRSQLTQGRKVLLSLDMISKLVQRERSISSVVTSVANMLPQKYLLEQRAILDVDGGKYLNEESDFRSILQYLLDDVAEFLSTYLNVPESEGNSVDDIKGCTSTLKAYVDYVTTRESENFRSRRKDNKDSVTLTTIHQSKGLEWDVVFIVKANESEIPLSHEFNGLVKEGGTTLEEERRLFYVAMTRARKKLFILYVTMDANWQLLQPSSFLKEIPSHLLDVQRTFVFGSVLKESINTKQGRHGVVLVKADLPWIDLGRNPTNLSEPTEQLIDGAPKSELIRLEVTRNEDSSTSIGDGISNETLIMVEACNGNNFLKSFSLEDRSIVSQLFHQWAKKKAFENPKRLLDKVSVMEILVPHLDSASQRKFSARELATGHWALRWAPRRALRRQIGFVIDERLRIKTNKHKDVLQALKSCLQGNEAFQYAEYVIRWEKIPMEKRAHLMSEKQEHFKRLRIENAMGSSAATLKQIAYLQSLGCTVVPESRLHASRLIEQYKSL</sequence>
<evidence type="ECO:0000256" key="5">
    <source>
        <dbReference type="ARBA" id="ARBA00022840"/>
    </source>
</evidence>
<evidence type="ECO:0000256" key="8">
    <source>
        <dbReference type="ARBA" id="ARBA00034808"/>
    </source>
</evidence>
<dbReference type="GO" id="GO:0005634">
    <property type="term" value="C:nucleus"/>
    <property type="evidence" value="ECO:0007669"/>
    <property type="project" value="TreeGrafter"/>
</dbReference>
<dbReference type="Pfam" id="PF00580">
    <property type="entry name" value="UvrD-helicase"/>
    <property type="match status" value="1"/>
</dbReference>
<proteinExistence type="inferred from homology"/>
<keyword evidence="4 10" id="KW-0347">Helicase</keyword>
<dbReference type="Gene3D" id="1.10.10.160">
    <property type="match status" value="1"/>
</dbReference>
<dbReference type="InterPro" id="IPR014016">
    <property type="entry name" value="UvrD-like_ATP-bd"/>
</dbReference>
<dbReference type="GO" id="GO:0003677">
    <property type="term" value="F:DNA binding"/>
    <property type="evidence" value="ECO:0007669"/>
    <property type="project" value="InterPro"/>
</dbReference>
<evidence type="ECO:0000313" key="15">
    <source>
        <dbReference type="Proteomes" id="UP001417504"/>
    </source>
</evidence>
<comment type="catalytic activity">
    <reaction evidence="9">
        <text>ATP + H2O = ADP + phosphate + H(+)</text>
        <dbReference type="Rhea" id="RHEA:13065"/>
        <dbReference type="ChEBI" id="CHEBI:15377"/>
        <dbReference type="ChEBI" id="CHEBI:15378"/>
        <dbReference type="ChEBI" id="CHEBI:30616"/>
        <dbReference type="ChEBI" id="CHEBI:43474"/>
        <dbReference type="ChEBI" id="CHEBI:456216"/>
        <dbReference type="EC" id="5.6.2.4"/>
    </reaction>
</comment>
<dbReference type="PANTHER" id="PTHR11070:SF61">
    <property type="entry name" value="DNA 3'-5' HELICASE"/>
    <property type="match status" value="1"/>
</dbReference>
<dbReference type="GO" id="GO:0016787">
    <property type="term" value="F:hydrolase activity"/>
    <property type="evidence" value="ECO:0007669"/>
    <property type="project" value="UniProtKB-UniRule"/>
</dbReference>
<dbReference type="Pfam" id="PF13361">
    <property type="entry name" value="UvrD_C"/>
    <property type="match status" value="1"/>
</dbReference>
<evidence type="ECO:0000256" key="11">
    <source>
        <dbReference type="SAM" id="MobiDB-lite"/>
    </source>
</evidence>
<comment type="catalytic activity">
    <reaction evidence="7">
        <text>Couples ATP hydrolysis with the unwinding of duplex DNA by translocating in the 3'-5' direction.</text>
        <dbReference type="EC" id="5.6.2.4"/>
    </reaction>
</comment>
<keyword evidence="3 10" id="KW-0378">Hydrolase</keyword>
<dbReference type="EMBL" id="JBBNAE010000008">
    <property type="protein sequence ID" value="KAK9102820.1"/>
    <property type="molecule type" value="Genomic_DNA"/>
</dbReference>
<dbReference type="InterPro" id="IPR013986">
    <property type="entry name" value="DExx_box_DNA_helicase_dom_sf"/>
</dbReference>
<name>A0AAP0EZZ8_9MAGN</name>
<feature type="region of interest" description="Disordered" evidence="11">
    <location>
        <begin position="123"/>
        <end position="149"/>
    </location>
</feature>
<dbReference type="EC" id="5.6.2.4" evidence="8"/>
<keyword evidence="5 10" id="KW-0067">ATP-binding</keyword>
<evidence type="ECO:0000256" key="7">
    <source>
        <dbReference type="ARBA" id="ARBA00034617"/>
    </source>
</evidence>
<dbReference type="InterPro" id="IPR027417">
    <property type="entry name" value="P-loop_NTPase"/>
</dbReference>
<evidence type="ECO:0000259" key="12">
    <source>
        <dbReference type="PROSITE" id="PS51198"/>
    </source>
</evidence>
<evidence type="ECO:0000256" key="3">
    <source>
        <dbReference type="ARBA" id="ARBA00022801"/>
    </source>
</evidence>
<dbReference type="GO" id="GO:0000725">
    <property type="term" value="P:recombinational repair"/>
    <property type="evidence" value="ECO:0007669"/>
    <property type="project" value="TreeGrafter"/>
</dbReference>
<evidence type="ECO:0000256" key="4">
    <source>
        <dbReference type="ARBA" id="ARBA00022806"/>
    </source>
</evidence>
<evidence type="ECO:0000256" key="2">
    <source>
        <dbReference type="ARBA" id="ARBA00022741"/>
    </source>
</evidence>
<evidence type="ECO:0000256" key="6">
    <source>
        <dbReference type="ARBA" id="ARBA00023235"/>
    </source>
</evidence>
<protein>
    <recommendedName>
        <fullName evidence="8">DNA 3'-5' helicase</fullName>
        <ecNumber evidence="8">5.6.2.4</ecNumber>
    </recommendedName>
</protein>
<dbReference type="InterPro" id="IPR014017">
    <property type="entry name" value="DNA_helicase_UvrD-like_C"/>
</dbReference>
<keyword evidence="6" id="KW-0413">Isomerase</keyword>
<dbReference type="AlphaFoldDB" id="A0AAP0EZZ8"/>
<keyword evidence="15" id="KW-1185">Reference proteome</keyword>